<evidence type="ECO:0000313" key="2">
    <source>
        <dbReference type="EMBL" id="BAH72549.1"/>
    </source>
</evidence>
<protein>
    <submittedName>
        <fullName evidence="2">Uncharacterized protein</fullName>
    </submittedName>
</protein>
<evidence type="ECO:0000256" key="1">
    <source>
        <dbReference type="SAM" id="Phobius"/>
    </source>
</evidence>
<keyword evidence="1" id="KW-0472">Membrane</keyword>
<sequence>MLDTSHSHRYEYDASKSDISGSHMYMERSSSHPPQTLPCTMDTRADHHTYDSEQTWQNLRNLIVILYTYMLYNILYYMRIIICIYSFRFPNTRKSIDNPHRIDKKVSYNIIRKF</sequence>
<name>C4WXC9_ACYPI</name>
<dbReference type="EMBL" id="AK342565">
    <property type="protein sequence ID" value="BAH72549.1"/>
    <property type="molecule type" value="mRNA"/>
</dbReference>
<feature type="transmembrane region" description="Helical" evidence="1">
    <location>
        <begin position="62"/>
        <end position="87"/>
    </location>
</feature>
<dbReference type="AlphaFoldDB" id="C4WXC9"/>
<proteinExistence type="evidence at transcript level"/>
<keyword evidence="1" id="KW-1133">Transmembrane helix</keyword>
<accession>C4WXC9</accession>
<reference evidence="2" key="1">
    <citation type="submission" date="2009-06" db="EMBL/GenBank/DDBJ databases">
        <title>A full-length cDNA resource of the pea aphid, Acyrthosiphon pisum.</title>
        <authorList>
            <person name="Shigenobu S."/>
            <person name="Nakabachi A."/>
            <person name="Richards S."/>
        </authorList>
    </citation>
    <scope>NUCLEOTIDE SEQUENCE</scope>
    <source>
        <strain evidence="2">LSR1</strain>
        <tissue evidence="2">Whole body</tissue>
    </source>
</reference>
<keyword evidence="1" id="KW-0812">Transmembrane</keyword>
<organism evidence="2">
    <name type="scientific">Acyrthosiphon pisum</name>
    <name type="common">Pea aphid</name>
    <dbReference type="NCBI Taxonomy" id="7029"/>
    <lineage>
        <taxon>Eukaryota</taxon>
        <taxon>Metazoa</taxon>
        <taxon>Ecdysozoa</taxon>
        <taxon>Arthropoda</taxon>
        <taxon>Hexapoda</taxon>
        <taxon>Insecta</taxon>
        <taxon>Pterygota</taxon>
        <taxon>Neoptera</taxon>
        <taxon>Paraneoptera</taxon>
        <taxon>Hemiptera</taxon>
        <taxon>Sternorrhyncha</taxon>
        <taxon>Aphidomorpha</taxon>
        <taxon>Aphidoidea</taxon>
        <taxon>Aphididae</taxon>
        <taxon>Macrosiphini</taxon>
        <taxon>Acyrthosiphon</taxon>
    </lineage>
</organism>